<gene>
    <name evidence="1" type="ORF">BU16DRAFT_561301</name>
</gene>
<dbReference type="AlphaFoldDB" id="A0A6A6QW99"/>
<protein>
    <submittedName>
        <fullName evidence="1">Uncharacterized protein</fullName>
    </submittedName>
</protein>
<dbReference type="Proteomes" id="UP000799750">
    <property type="component" value="Unassembled WGS sequence"/>
</dbReference>
<sequence length="477" mass="54612">MYRANHQTYADPGYRTIQCSEPLQQQTWEHQLRECGIISLRGVGKHHSTAFKGIAMFEITTLRVAATREQSRSFDGESIFPNEEDPSFSPLQSSIASSSTMPIQRPRWMSSTPPLPQGTQYPGEGEPVVFAARTYSHHPHGETFDDISSDLSELCLRVMNTPHKLWSCMYYLLISAACVHGAKGVDECDEIIDYLNLWLRPMCTGLEWEYVHEIRYNFAKLVVAMVRKLEDERDRRSAMFAFGDMVTFVMGFGGVHHRRNAIWLHAMYMDLPIVAPFDDCEWEEMHEDQDQSETEHDVLTDYEGLEDYVDEEELEGYMRCSAMESNTTEIPLDIATREAVRALQGRLEVDTTFKGRMPFHVLDTCLSNGRAEQYTIGDVTRYITDWIGPKLSKAGWDRLIPGLRSTLLVLLVARAIDNELEQNGTLEDMVYAEMLAFVLRFGNVDRKKVVLYLYLKHHDMIESVTENKITFAADLVG</sequence>
<name>A0A6A6QW99_9PEZI</name>
<proteinExistence type="predicted"/>
<evidence type="ECO:0000313" key="2">
    <source>
        <dbReference type="Proteomes" id="UP000799750"/>
    </source>
</evidence>
<organism evidence="1 2">
    <name type="scientific">Lophium mytilinum</name>
    <dbReference type="NCBI Taxonomy" id="390894"/>
    <lineage>
        <taxon>Eukaryota</taxon>
        <taxon>Fungi</taxon>
        <taxon>Dikarya</taxon>
        <taxon>Ascomycota</taxon>
        <taxon>Pezizomycotina</taxon>
        <taxon>Dothideomycetes</taxon>
        <taxon>Pleosporomycetidae</taxon>
        <taxon>Mytilinidiales</taxon>
        <taxon>Mytilinidiaceae</taxon>
        <taxon>Lophium</taxon>
    </lineage>
</organism>
<keyword evidence="2" id="KW-1185">Reference proteome</keyword>
<dbReference type="OrthoDB" id="10436044at2759"/>
<accession>A0A6A6QW99</accession>
<evidence type="ECO:0000313" key="1">
    <source>
        <dbReference type="EMBL" id="KAF2496486.1"/>
    </source>
</evidence>
<dbReference type="EMBL" id="MU004188">
    <property type="protein sequence ID" value="KAF2496486.1"/>
    <property type="molecule type" value="Genomic_DNA"/>
</dbReference>
<reference evidence="1" key="1">
    <citation type="journal article" date="2020" name="Stud. Mycol.">
        <title>101 Dothideomycetes genomes: a test case for predicting lifestyles and emergence of pathogens.</title>
        <authorList>
            <person name="Haridas S."/>
            <person name="Albert R."/>
            <person name="Binder M."/>
            <person name="Bloem J."/>
            <person name="Labutti K."/>
            <person name="Salamov A."/>
            <person name="Andreopoulos B."/>
            <person name="Baker S."/>
            <person name="Barry K."/>
            <person name="Bills G."/>
            <person name="Bluhm B."/>
            <person name="Cannon C."/>
            <person name="Castanera R."/>
            <person name="Culley D."/>
            <person name="Daum C."/>
            <person name="Ezra D."/>
            <person name="Gonzalez J."/>
            <person name="Henrissat B."/>
            <person name="Kuo A."/>
            <person name="Liang C."/>
            <person name="Lipzen A."/>
            <person name="Lutzoni F."/>
            <person name="Magnuson J."/>
            <person name="Mondo S."/>
            <person name="Nolan M."/>
            <person name="Ohm R."/>
            <person name="Pangilinan J."/>
            <person name="Park H.-J."/>
            <person name="Ramirez L."/>
            <person name="Alfaro M."/>
            <person name="Sun H."/>
            <person name="Tritt A."/>
            <person name="Yoshinaga Y."/>
            <person name="Zwiers L.-H."/>
            <person name="Turgeon B."/>
            <person name="Goodwin S."/>
            <person name="Spatafora J."/>
            <person name="Crous P."/>
            <person name="Grigoriev I."/>
        </authorList>
    </citation>
    <scope>NUCLEOTIDE SEQUENCE</scope>
    <source>
        <strain evidence="1">CBS 269.34</strain>
    </source>
</reference>